<dbReference type="AlphaFoldDB" id="A0A1E7KP29"/>
<dbReference type="Proteomes" id="UP000176101">
    <property type="component" value="Unassembled WGS sequence"/>
</dbReference>
<dbReference type="EMBL" id="LJGU01000094">
    <property type="protein sequence ID" value="OEV05646.1"/>
    <property type="molecule type" value="Genomic_DNA"/>
</dbReference>
<evidence type="ECO:0000313" key="2">
    <source>
        <dbReference type="Proteomes" id="UP000176101"/>
    </source>
</evidence>
<name>A0A1E7KP29_9ACTN</name>
<reference evidence="1 2" key="1">
    <citation type="journal article" date="2016" name="Front. Microbiol.">
        <title>Comparative Genomics Analysis of Streptomyces Species Reveals Their Adaptation to the Marine Environment and Their Diversity at the Genomic Level.</title>
        <authorList>
            <person name="Tian X."/>
            <person name="Zhang Z."/>
            <person name="Yang T."/>
            <person name="Chen M."/>
            <person name="Li J."/>
            <person name="Chen F."/>
            <person name="Yang J."/>
            <person name="Li W."/>
            <person name="Zhang B."/>
            <person name="Zhang Z."/>
            <person name="Wu J."/>
            <person name="Zhang C."/>
            <person name="Long L."/>
            <person name="Xiao J."/>
        </authorList>
    </citation>
    <scope>NUCLEOTIDE SEQUENCE [LARGE SCALE GENOMIC DNA]</scope>
    <source>
        <strain evidence="1 2">SCSIO 02100</strain>
    </source>
</reference>
<accession>A0A1E7KP29</accession>
<sequence length="59" mass="7112">MYRERVQGLTRHLRVATFNEHMTQLRLHRNMTPQVLQLLGLAMMLLNFRRMTSLQTLML</sequence>
<gene>
    <name evidence="1" type="ORF">AN216_02390</name>
</gene>
<keyword evidence="2" id="KW-1185">Reference proteome</keyword>
<proteinExistence type="predicted"/>
<protein>
    <submittedName>
        <fullName evidence="1">Uncharacterized protein</fullName>
    </submittedName>
</protein>
<evidence type="ECO:0000313" key="1">
    <source>
        <dbReference type="EMBL" id="OEV05646.1"/>
    </source>
</evidence>
<organism evidence="1 2">
    <name type="scientific">Streptomyces oceani</name>
    <dbReference type="NCBI Taxonomy" id="1075402"/>
    <lineage>
        <taxon>Bacteria</taxon>
        <taxon>Bacillati</taxon>
        <taxon>Actinomycetota</taxon>
        <taxon>Actinomycetes</taxon>
        <taxon>Kitasatosporales</taxon>
        <taxon>Streptomycetaceae</taxon>
        <taxon>Streptomyces</taxon>
    </lineage>
</organism>
<comment type="caution">
    <text evidence="1">The sequence shown here is derived from an EMBL/GenBank/DDBJ whole genome shotgun (WGS) entry which is preliminary data.</text>
</comment>